<dbReference type="AlphaFoldDB" id="A0A2V4UUW4"/>
<dbReference type="RefSeq" id="WP_110854141.1">
    <property type="nucleotide sequence ID" value="NZ_QJSQ01000001.1"/>
</dbReference>
<reference evidence="2 3" key="1">
    <citation type="submission" date="2018-06" db="EMBL/GenBank/DDBJ databases">
        <title>Genomic Encyclopedia of Type Strains, Phase IV (KMG-V): Genome sequencing to study the core and pangenomes of soil and plant-associated prokaryotes.</title>
        <authorList>
            <person name="Whitman W."/>
        </authorList>
    </citation>
    <scope>NUCLEOTIDE SEQUENCE [LARGE SCALE GENOMIC DNA]</scope>
    <source>
        <strain evidence="2 3">SRCL-318</strain>
    </source>
</reference>
<protein>
    <submittedName>
        <fullName evidence="2">Putative AbiEii toxin of type IV toxin-antitoxin system</fullName>
    </submittedName>
</protein>
<dbReference type="Pfam" id="PF13304">
    <property type="entry name" value="AAA_21"/>
    <property type="match status" value="1"/>
</dbReference>
<dbReference type="InterPro" id="IPR027417">
    <property type="entry name" value="P-loop_NTPase"/>
</dbReference>
<sequence>MQNEYFLEGSPAARPSLVQDFRIEGLYGYRTIGISSDFAATILIAKNGSGKTTLLGALDAFLKGQFGRLTKLQFTRIVCKLRDVDSPLIVTHDEIIESQIPPDDSFFKTSIARLALDPALIFDFIENDYRLARGDFSILQENEVYDSICQKYRWNMSDVRNLCDRLLKCSEGRNHNIDYVRSILESSLKDVQVVYLPTYRRIELPLNTNEGAASAPGAKKKSIQSRLGLTKRGLFDAEIRFGLSDISERLDQLNQMILRNSDEGYREISANIINELLSGAFETENPNPDERPSKDALELFFSRLRAGTRNIWFRGRDVVIPDIDKIYSGENLPPQSIKFLNYFLSKLNKVIKKTRDIELMVEEFIVNCNRYLAGEDASTILVEVEAESEYETIDPAELQFDFDGEDEDLHGLDSNYFEHESNDDKLLKLNREDLSVEVVSLATKRNVPLESLSSGEKQMISLFSRLYLYPGEKIILIDEPELSLSIDWQRKILPDIVNAPTSAQVIAITHSPFIFENELDPYARSLSLEINAPDQQRG</sequence>
<dbReference type="PANTHER" id="PTHR43581:SF2">
    <property type="entry name" value="EXCINUCLEASE ATPASE SUBUNIT"/>
    <property type="match status" value="1"/>
</dbReference>
<dbReference type="SMART" id="SM00382">
    <property type="entry name" value="AAA"/>
    <property type="match status" value="1"/>
</dbReference>
<dbReference type="InterPro" id="IPR051396">
    <property type="entry name" value="Bact_Antivir_Def_Nuclease"/>
</dbReference>
<dbReference type="EMBL" id="QJSQ01000001">
    <property type="protein sequence ID" value="PYE27967.1"/>
    <property type="molecule type" value="Genomic_DNA"/>
</dbReference>
<dbReference type="InterPro" id="IPR003959">
    <property type="entry name" value="ATPase_AAA_core"/>
</dbReference>
<dbReference type="SUPFAM" id="SSF52540">
    <property type="entry name" value="P-loop containing nucleoside triphosphate hydrolases"/>
    <property type="match status" value="1"/>
</dbReference>
<dbReference type="GO" id="GO:0016887">
    <property type="term" value="F:ATP hydrolysis activity"/>
    <property type="evidence" value="ECO:0007669"/>
    <property type="project" value="InterPro"/>
</dbReference>
<evidence type="ECO:0000259" key="1">
    <source>
        <dbReference type="SMART" id="SM00382"/>
    </source>
</evidence>
<evidence type="ECO:0000313" key="3">
    <source>
        <dbReference type="Proteomes" id="UP000247772"/>
    </source>
</evidence>
<dbReference type="Proteomes" id="UP000247772">
    <property type="component" value="Unassembled WGS sequence"/>
</dbReference>
<feature type="domain" description="AAA+ ATPase" evidence="1">
    <location>
        <begin position="37"/>
        <end position="534"/>
    </location>
</feature>
<dbReference type="OrthoDB" id="5468457at2"/>
<comment type="caution">
    <text evidence="2">The sequence shown here is derived from an EMBL/GenBank/DDBJ whole genome shotgun (WGS) entry which is preliminary data.</text>
</comment>
<evidence type="ECO:0000313" key="2">
    <source>
        <dbReference type="EMBL" id="PYE27967.1"/>
    </source>
</evidence>
<dbReference type="Gene3D" id="3.40.50.300">
    <property type="entry name" value="P-loop containing nucleotide triphosphate hydrolases"/>
    <property type="match status" value="1"/>
</dbReference>
<dbReference type="PANTHER" id="PTHR43581">
    <property type="entry name" value="ATP/GTP PHOSPHATASE"/>
    <property type="match status" value="1"/>
</dbReference>
<dbReference type="GO" id="GO:0005524">
    <property type="term" value="F:ATP binding"/>
    <property type="evidence" value="ECO:0007669"/>
    <property type="project" value="InterPro"/>
</dbReference>
<accession>A0A2V4UUW4</accession>
<dbReference type="InterPro" id="IPR003593">
    <property type="entry name" value="AAA+_ATPase"/>
</dbReference>
<organism evidence="2 3">
    <name type="scientific">Paraburkholderia silvatlantica</name>
    <dbReference type="NCBI Taxonomy" id="321895"/>
    <lineage>
        <taxon>Bacteria</taxon>
        <taxon>Pseudomonadati</taxon>
        <taxon>Pseudomonadota</taxon>
        <taxon>Betaproteobacteria</taxon>
        <taxon>Burkholderiales</taxon>
        <taxon>Burkholderiaceae</taxon>
        <taxon>Paraburkholderia</taxon>
    </lineage>
</organism>
<gene>
    <name evidence="2" type="ORF">C7410_101299</name>
</gene>
<name>A0A2V4UUW4_9BURK</name>
<proteinExistence type="predicted"/>